<dbReference type="RefSeq" id="WP_302078581.1">
    <property type="nucleotide sequence ID" value="NZ_JAUKWQ010000008.1"/>
</dbReference>
<dbReference type="EMBL" id="JAUKWQ010000008">
    <property type="protein sequence ID" value="MDO1584341.1"/>
    <property type="molecule type" value="Genomic_DNA"/>
</dbReference>
<name>A0ABT8T135_9HYPH</name>
<proteinExistence type="predicted"/>
<protein>
    <submittedName>
        <fullName evidence="1">Uncharacterized protein</fullName>
    </submittedName>
</protein>
<gene>
    <name evidence="1" type="ORF">Q2T52_19820</name>
</gene>
<keyword evidence="2" id="KW-1185">Reference proteome</keyword>
<evidence type="ECO:0000313" key="1">
    <source>
        <dbReference type="EMBL" id="MDO1584341.1"/>
    </source>
</evidence>
<sequence length="71" mass="7623">MSASMIGFINTQNQPVFINPAQVLYVTVYEAEVTIIALAAIGAGGKPISIYVRGNVDIVQRKLSRGLTDEV</sequence>
<reference evidence="1" key="2">
    <citation type="submission" date="2023-07" db="EMBL/GenBank/DDBJ databases">
        <authorList>
            <person name="Sun H."/>
        </authorList>
    </citation>
    <scope>NUCLEOTIDE SEQUENCE</scope>
    <source>
        <strain evidence="1">05753</strain>
    </source>
</reference>
<accession>A0ABT8T135</accession>
<comment type="caution">
    <text evidence="1">The sequence shown here is derived from an EMBL/GenBank/DDBJ whole genome shotgun (WGS) entry which is preliminary data.</text>
</comment>
<organism evidence="1 2">
    <name type="scientific">Rhizobium oryzicola</name>
    <dbReference type="NCBI Taxonomy" id="1232668"/>
    <lineage>
        <taxon>Bacteria</taxon>
        <taxon>Pseudomonadati</taxon>
        <taxon>Pseudomonadota</taxon>
        <taxon>Alphaproteobacteria</taxon>
        <taxon>Hyphomicrobiales</taxon>
        <taxon>Rhizobiaceae</taxon>
        <taxon>Rhizobium/Agrobacterium group</taxon>
        <taxon>Rhizobium</taxon>
    </lineage>
</organism>
<dbReference type="Proteomes" id="UP001169006">
    <property type="component" value="Unassembled WGS sequence"/>
</dbReference>
<reference evidence="1" key="1">
    <citation type="journal article" date="2015" name="Int. J. Syst. Evol. Microbiol.">
        <title>Rhizobium oryzicola sp. nov., potential plant-growth-promoting endophytic bacteria isolated from rice roots.</title>
        <authorList>
            <person name="Zhang X.X."/>
            <person name="Gao J.S."/>
            <person name="Cao Y.H."/>
            <person name="Sheirdil R.A."/>
            <person name="Wang X.C."/>
            <person name="Zhang L."/>
        </authorList>
    </citation>
    <scope>NUCLEOTIDE SEQUENCE</scope>
    <source>
        <strain evidence="1">05753</strain>
    </source>
</reference>
<evidence type="ECO:0000313" key="2">
    <source>
        <dbReference type="Proteomes" id="UP001169006"/>
    </source>
</evidence>